<reference evidence="5" key="1">
    <citation type="submission" date="2021-01" db="EMBL/GenBank/DDBJ databases">
        <authorList>
            <person name="Corre E."/>
            <person name="Pelletier E."/>
            <person name="Niang G."/>
            <person name="Scheremetjew M."/>
            <person name="Finn R."/>
            <person name="Kale V."/>
            <person name="Holt S."/>
            <person name="Cochrane G."/>
            <person name="Meng A."/>
            <person name="Brown T."/>
            <person name="Cohen L."/>
        </authorList>
    </citation>
    <scope>NUCLEOTIDE SEQUENCE</scope>
    <source>
        <strain evidence="5">MM31A-1</strain>
    </source>
</reference>
<feature type="region of interest" description="Disordered" evidence="4">
    <location>
        <begin position="83"/>
        <end position="109"/>
    </location>
</feature>
<evidence type="ECO:0000256" key="2">
    <source>
        <dbReference type="ARBA" id="ARBA00022490"/>
    </source>
</evidence>
<dbReference type="InterPro" id="IPR023333">
    <property type="entry name" value="Proteasome_suB-type"/>
</dbReference>
<dbReference type="EMBL" id="HBIO01024669">
    <property type="protein sequence ID" value="CAE0474088.1"/>
    <property type="molecule type" value="Transcribed_RNA"/>
</dbReference>
<organism evidence="5">
    <name type="scientific">Chaetoceros debilis</name>
    <dbReference type="NCBI Taxonomy" id="122233"/>
    <lineage>
        <taxon>Eukaryota</taxon>
        <taxon>Sar</taxon>
        <taxon>Stramenopiles</taxon>
        <taxon>Ochrophyta</taxon>
        <taxon>Bacillariophyta</taxon>
        <taxon>Coscinodiscophyceae</taxon>
        <taxon>Chaetocerotophycidae</taxon>
        <taxon>Chaetocerotales</taxon>
        <taxon>Chaetocerotaceae</taxon>
        <taxon>Chaetoceros</taxon>
    </lineage>
</organism>
<dbReference type="PANTHER" id="PTHR32194">
    <property type="entry name" value="METALLOPROTEASE TLDD"/>
    <property type="match status" value="1"/>
</dbReference>
<dbReference type="InterPro" id="IPR001353">
    <property type="entry name" value="Proteasome_sua/b"/>
</dbReference>
<dbReference type="GO" id="GO:0005634">
    <property type="term" value="C:nucleus"/>
    <property type="evidence" value="ECO:0007669"/>
    <property type="project" value="UniProtKB-SubCell"/>
</dbReference>
<dbReference type="Gene3D" id="3.60.20.10">
    <property type="entry name" value="Glutamine Phosphoribosylpyrophosphate, subunit 1, domain 1"/>
    <property type="match status" value="1"/>
</dbReference>
<keyword evidence="3" id="KW-0647">Proteasome</keyword>
<dbReference type="GO" id="GO:0005839">
    <property type="term" value="C:proteasome core complex"/>
    <property type="evidence" value="ECO:0007669"/>
    <property type="project" value="InterPro"/>
</dbReference>
<evidence type="ECO:0000256" key="1">
    <source>
        <dbReference type="ARBA" id="ARBA00004123"/>
    </source>
</evidence>
<sequence>MFPKIILSMSLGLGFFTLIPIAFTTAKFEPYALNGGLVSAVAGKDYVIIASDTRMTDGGYSIMTRDYMTSRIWDATGVSSSASSSSLDGDDNDNGNGNPYGGGLNSDGSLVIPKKEASVPASYEIDENDINEGISIKTSFTQCPTFIASAGCASDCEALKRKMRSEISAHKYWNHGAGTLTPSGIANLLMMTLYSRRTFPFYSFCILAGLDVALS</sequence>
<keyword evidence="2" id="KW-0963">Cytoplasm</keyword>
<evidence type="ECO:0008006" key="6">
    <source>
        <dbReference type="Google" id="ProtNLM"/>
    </source>
</evidence>
<dbReference type="AlphaFoldDB" id="A0A7S3VDM8"/>
<name>A0A7S3VDM8_9STRA</name>
<gene>
    <name evidence="5" type="ORF">CDEB00056_LOCUS18941</name>
</gene>
<protein>
    <recommendedName>
        <fullName evidence="6">Proteasome subunit beta</fullName>
    </recommendedName>
</protein>
<evidence type="ECO:0000313" key="5">
    <source>
        <dbReference type="EMBL" id="CAE0474088.1"/>
    </source>
</evidence>
<dbReference type="InterPro" id="IPR029055">
    <property type="entry name" value="Ntn_hydrolases_N"/>
</dbReference>
<comment type="subcellular location">
    <subcellularLocation>
        <location evidence="1">Nucleus</location>
    </subcellularLocation>
</comment>
<dbReference type="Pfam" id="PF00227">
    <property type="entry name" value="Proteasome"/>
    <property type="match status" value="1"/>
</dbReference>
<proteinExistence type="predicted"/>
<evidence type="ECO:0000256" key="4">
    <source>
        <dbReference type="SAM" id="MobiDB-lite"/>
    </source>
</evidence>
<accession>A0A7S3VDM8</accession>
<dbReference type="SUPFAM" id="SSF56235">
    <property type="entry name" value="N-terminal nucleophile aminohydrolases (Ntn hydrolases)"/>
    <property type="match status" value="2"/>
</dbReference>
<dbReference type="PANTHER" id="PTHR32194:SF2">
    <property type="entry name" value="PROTEASOME SUBUNIT BETA TYPE-1"/>
    <property type="match status" value="1"/>
</dbReference>
<evidence type="ECO:0000256" key="3">
    <source>
        <dbReference type="ARBA" id="ARBA00022942"/>
    </source>
</evidence>
<dbReference type="GO" id="GO:0005737">
    <property type="term" value="C:cytoplasm"/>
    <property type="evidence" value="ECO:0007669"/>
    <property type="project" value="TreeGrafter"/>
</dbReference>
<dbReference type="GO" id="GO:0051603">
    <property type="term" value="P:proteolysis involved in protein catabolic process"/>
    <property type="evidence" value="ECO:0007669"/>
    <property type="project" value="InterPro"/>
</dbReference>